<evidence type="ECO:0000313" key="1">
    <source>
        <dbReference type="EMBL" id="SPF40213.1"/>
    </source>
</evidence>
<evidence type="ECO:0000313" key="2">
    <source>
        <dbReference type="Proteomes" id="UP000238701"/>
    </source>
</evidence>
<dbReference type="AlphaFoldDB" id="A0A2U3KKN0"/>
<name>A0A2U3KKN0_9BACT</name>
<dbReference type="Proteomes" id="UP000238701">
    <property type="component" value="Unassembled WGS sequence"/>
</dbReference>
<accession>A0A2U3KKN0</accession>
<sequence length="75" mass="8654">MNLRATKAQPMGLWKWLKSQIVQRVPEADALCEYDCRKQQCVDGEWATCERRLEKAKGELWPESPPAARRANGRP</sequence>
<organism evidence="1 2">
    <name type="scientific">Candidatus Sulfotelmatobacter kueseliae</name>
    <dbReference type="NCBI Taxonomy" id="2042962"/>
    <lineage>
        <taxon>Bacteria</taxon>
        <taxon>Pseudomonadati</taxon>
        <taxon>Acidobacteriota</taxon>
        <taxon>Terriglobia</taxon>
        <taxon>Terriglobales</taxon>
        <taxon>Candidatus Korobacteraceae</taxon>
        <taxon>Candidatus Sulfotelmatobacter</taxon>
    </lineage>
</organism>
<dbReference type="EMBL" id="OMOD01000122">
    <property type="protein sequence ID" value="SPF40213.1"/>
    <property type="molecule type" value="Genomic_DNA"/>
</dbReference>
<proteinExistence type="predicted"/>
<protein>
    <submittedName>
        <fullName evidence="1">Uncharacterized protein</fullName>
    </submittedName>
</protein>
<reference evidence="2" key="1">
    <citation type="submission" date="2018-02" db="EMBL/GenBank/DDBJ databases">
        <authorList>
            <person name="Hausmann B."/>
        </authorList>
    </citation>
    <scope>NUCLEOTIDE SEQUENCE [LARGE SCALE GENOMIC DNA]</scope>
    <source>
        <strain evidence="2">Peat soil MAG SbA1</strain>
    </source>
</reference>
<gene>
    <name evidence="1" type="ORF">SBA1_30064</name>
</gene>